<evidence type="ECO:0000256" key="3">
    <source>
        <dbReference type="PROSITE-ProRule" id="PRU00169"/>
    </source>
</evidence>
<dbReference type="SUPFAM" id="SSF52172">
    <property type="entry name" value="CheY-like"/>
    <property type="match status" value="1"/>
</dbReference>
<dbReference type="KEGG" id="rlc:K227x_51100"/>
<dbReference type="PANTHER" id="PTHR44591">
    <property type="entry name" value="STRESS RESPONSE REGULATOR PROTEIN 1"/>
    <property type="match status" value="1"/>
</dbReference>
<dbReference type="AlphaFoldDB" id="A0A517NHT3"/>
<keyword evidence="6" id="KW-1185">Reference proteome</keyword>
<dbReference type="InterPro" id="IPR050595">
    <property type="entry name" value="Bact_response_regulator"/>
</dbReference>
<dbReference type="Gene3D" id="3.40.50.2300">
    <property type="match status" value="1"/>
</dbReference>
<dbReference type="Pfam" id="PF00072">
    <property type="entry name" value="Response_reg"/>
    <property type="match status" value="1"/>
</dbReference>
<organism evidence="5 6">
    <name type="scientific">Rubripirellula lacrimiformis</name>
    <dbReference type="NCBI Taxonomy" id="1930273"/>
    <lineage>
        <taxon>Bacteria</taxon>
        <taxon>Pseudomonadati</taxon>
        <taxon>Planctomycetota</taxon>
        <taxon>Planctomycetia</taxon>
        <taxon>Pirellulales</taxon>
        <taxon>Pirellulaceae</taxon>
        <taxon>Rubripirellula</taxon>
    </lineage>
</organism>
<dbReference type="OrthoDB" id="272828at2"/>
<keyword evidence="1 3" id="KW-0597">Phosphoprotein</keyword>
<evidence type="ECO:0000313" key="5">
    <source>
        <dbReference type="EMBL" id="QDT06694.1"/>
    </source>
</evidence>
<dbReference type="InterPro" id="IPR001789">
    <property type="entry name" value="Sig_transdc_resp-reg_receiver"/>
</dbReference>
<accession>A0A517NHT3</accession>
<dbReference type="RefSeq" id="WP_145173682.1">
    <property type="nucleotide sequence ID" value="NZ_CP036525.1"/>
</dbReference>
<dbReference type="Proteomes" id="UP000318538">
    <property type="component" value="Chromosome"/>
</dbReference>
<dbReference type="SMART" id="SM00448">
    <property type="entry name" value="REC"/>
    <property type="match status" value="1"/>
</dbReference>
<gene>
    <name evidence="5" type="primary">cheY_3</name>
    <name evidence="5" type="ORF">K227x_51100</name>
</gene>
<protein>
    <submittedName>
        <fullName evidence="5">Chemotaxis protein CheY</fullName>
    </submittedName>
</protein>
<feature type="domain" description="Response regulatory" evidence="4">
    <location>
        <begin position="7"/>
        <end position="124"/>
    </location>
</feature>
<evidence type="ECO:0000259" key="4">
    <source>
        <dbReference type="PROSITE" id="PS50110"/>
    </source>
</evidence>
<keyword evidence="2" id="KW-0902">Two-component regulatory system</keyword>
<reference evidence="5 6" key="1">
    <citation type="submission" date="2019-02" db="EMBL/GenBank/DDBJ databases">
        <title>Deep-cultivation of Planctomycetes and their phenomic and genomic characterization uncovers novel biology.</title>
        <authorList>
            <person name="Wiegand S."/>
            <person name="Jogler M."/>
            <person name="Boedeker C."/>
            <person name="Pinto D."/>
            <person name="Vollmers J."/>
            <person name="Rivas-Marin E."/>
            <person name="Kohn T."/>
            <person name="Peeters S.H."/>
            <person name="Heuer A."/>
            <person name="Rast P."/>
            <person name="Oberbeckmann S."/>
            <person name="Bunk B."/>
            <person name="Jeske O."/>
            <person name="Meyerdierks A."/>
            <person name="Storesund J.E."/>
            <person name="Kallscheuer N."/>
            <person name="Luecker S."/>
            <person name="Lage O.M."/>
            <person name="Pohl T."/>
            <person name="Merkel B.J."/>
            <person name="Hornburger P."/>
            <person name="Mueller R.-W."/>
            <person name="Bruemmer F."/>
            <person name="Labrenz M."/>
            <person name="Spormann A.M."/>
            <person name="Op den Camp H."/>
            <person name="Overmann J."/>
            <person name="Amann R."/>
            <person name="Jetten M.S.M."/>
            <person name="Mascher T."/>
            <person name="Medema M.H."/>
            <person name="Devos D.P."/>
            <person name="Kaster A.-K."/>
            <person name="Ovreas L."/>
            <person name="Rohde M."/>
            <person name="Galperin M.Y."/>
            <person name="Jogler C."/>
        </authorList>
    </citation>
    <scope>NUCLEOTIDE SEQUENCE [LARGE SCALE GENOMIC DNA]</scope>
    <source>
        <strain evidence="5 6">K22_7</strain>
    </source>
</reference>
<proteinExistence type="predicted"/>
<evidence type="ECO:0000256" key="1">
    <source>
        <dbReference type="ARBA" id="ARBA00022553"/>
    </source>
</evidence>
<evidence type="ECO:0000313" key="6">
    <source>
        <dbReference type="Proteomes" id="UP000318538"/>
    </source>
</evidence>
<dbReference type="PROSITE" id="PS50110">
    <property type="entry name" value="RESPONSE_REGULATORY"/>
    <property type="match status" value="1"/>
</dbReference>
<name>A0A517NHT3_9BACT</name>
<dbReference type="InterPro" id="IPR011006">
    <property type="entry name" value="CheY-like_superfamily"/>
</dbReference>
<dbReference type="GO" id="GO:0000160">
    <property type="term" value="P:phosphorelay signal transduction system"/>
    <property type="evidence" value="ECO:0007669"/>
    <property type="project" value="UniProtKB-KW"/>
</dbReference>
<dbReference type="EMBL" id="CP036525">
    <property type="protein sequence ID" value="QDT06694.1"/>
    <property type="molecule type" value="Genomic_DNA"/>
</dbReference>
<evidence type="ECO:0000256" key="2">
    <source>
        <dbReference type="ARBA" id="ARBA00023012"/>
    </source>
</evidence>
<dbReference type="PANTHER" id="PTHR44591:SF14">
    <property type="entry name" value="PROTEIN PILG"/>
    <property type="match status" value="1"/>
</dbReference>
<sequence length="154" mass="16634">MNVSATTVLIAEDDPVFRRVLTFTIARTGLAVEAVCDGAAAFDRLKKGGIDFLITDHQMPICSGLELLQRIVDDKSIGKIPTVLCTAKGLELDTQGLKKKFDLVEVMHKPFSPRRLSDLITSAVEAIRQDVKESSHIPLGIASVHGNSGVHTNA</sequence>
<feature type="modified residue" description="4-aspartylphosphate" evidence="3">
    <location>
        <position position="56"/>
    </location>
</feature>